<keyword evidence="2" id="KW-1185">Reference proteome</keyword>
<dbReference type="EMBL" id="MDGM01000011">
    <property type="protein sequence ID" value="PIB25190.1"/>
    <property type="molecule type" value="Genomic_DNA"/>
</dbReference>
<reference evidence="1 2" key="1">
    <citation type="submission" date="2016-08" db="EMBL/GenBank/DDBJ databases">
        <title>Draft genome of Amylibacter sp. strain 4G11.</title>
        <authorList>
            <person name="Wong S.-K."/>
            <person name="Hamasaki K."/>
            <person name="Yoshizawa S."/>
        </authorList>
    </citation>
    <scope>NUCLEOTIDE SEQUENCE [LARGE SCALE GENOMIC DNA]</scope>
    <source>
        <strain evidence="1 2">4G11</strain>
    </source>
</reference>
<dbReference type="AlphaFoldDB" id="A0A2G5K8I8"/>
<accession>A0A2G5K8I8</accession>
<dbReference type="OrthoDB" id="7743781at2"/>
<protein>
    <recommendedName>
        <fullName evidence="3">DUF4410 domain-containing protein</fullName>
    </recommendedName>
</protein>
<proteinExistence type="predicted"/>
<evidence type="ECO:0000313" key="1">
    <source>
        <dbReference type="EMBL" id="PIB25190.1"/>
    </source>
</evidence>
<evidence type="ECO:0000313" key="2">
    <source>
        <dbReference type="Proteomes" id="UP000231516"/>
    </source>
</evidence>
<evidence type="ECO:0008006" key="3">
    <source>
        <dbReference type="Google" id="ProtNLM"/>
    </source>
</evidence>
<name>A0A2G5K8I8_9RHOB</name>
<sequence length="170" mass="17411">MLSRRKILCGLGAALLLAGCNTTTQLVESSAASTYRVASVNVSSSLTRKNTAVPIEQIISTLKTKSQSALVGASRNGDVPVVVNVDIDSLYIANPGAGALLGSTASSVAGAVTIVDAVSGEPLGDQFRVLGVTEARPTVFGAAAIKPPQQELAIISDDFAKRLKIAIFGE</sequence>
<dbReference type="PROSITE" id="PS51257">
    <property type="entry name" value="PROKAR_LIPOPROTEIN"/>
    <property type="match status" value="1"/>
</dbReference>
<dbReference type="Proteomes" id="UP000231516">
    <property type="component" value="Unassembled WGS sequence"/>
</dbReference>
<gene>
    <name evidence="1" type="ORF">BFP76_00900</name>
</gene>
<organism evidence="1 2">
    <name type="scientific">Paramylibacter kogurei</name>
    <dbReference type="NCBI Taxonomy" id="1889778"/>
    <lineage>
        <taxon>Bacteria</taxon>
        <taxon>Pseudomonadati</taxon>
        <taxon>Pseudomonadota</taxon>
        <taxon>Alphaproteobacteria</taxon>
        <taxon>Rhodobacterales</taxon>
        <taxon>Paracoccaceae</taxon>
        <taxon>Paramylibacter</taxon>
    </lineage>
</organism>
<comment type="caution">
    <text evidence="1">The sequence shown here is derived from an EMBL/GenBank/DDBJ whole genome shotgun (WGS) entry which is preliminary data.</text>
</comment>